<evidence type="ECO:0000313" key="2">
    <source>
        <dbReference type="EMBL" id="SER27406.1"/>
    </source>
</evidence>
<organism evidence="2 3">
    <name type="scientific">Microlunatus flavus</name>
    <dbReference type="NCBI Taxonomy" id="1036181"/>
    <lineage>
        <taxon>Bacteria</taxon>
        <taxon>Bacillati</taxon>
        <taxon>Actinomycetota</taxon>
        <taxon>Actinomycetes</taxon>
        <taxon>Propionibacteriales</taxon>
        <taxon>Propionibacteriaceae</taxon>
        <taxon>Microlunatus</taxon>
    </lineage>
</organism>
<feature type="region of interest" description="Disordered" evidence="1">
    <location>
        <begin position="248"/>
        <end position="267"/>
    </location>
</feature>
<evidence type="ECO:0000313" key="3">
    <source>
        <dbReference type="Proteomes" id="UP000198504"/>
    </source>
</evidence>
<name>A0A1H9MUM1_9ACTN</name>
<dbReference type="Proteomes" id="UP000198504">
    <property type="component" value="Unassembled WGS sequence"/>
</dbReference>
<accession>A0A1H9MUM1</accession>
<sequence>MHPSRSDNAAYGQLNVPRALNKLSFERTRMSAISPIRLGKEVGEVGSKRFRVYSVVGTDSRESSGWQIWAHDSSFYIVNEAVAGLKVSLHGVDASRAGSGRFHVRIEEPARQGSIRVITPRFAPGDHSVPFRGASTRYGRLAVRIRTTSRACSLGGLSAARSRPSSVRASLPIPPPGWSADLDLAFQQVPRGLAGANNFEYSFNTGNYGSRIEVGIPGPLGSGRSGFAITTGRGIVLNGSFRNRRYDNEPTPVHLLGRPSSRDDGEADRQIALGVESDSILWIVEDTSHWAHVPTLRALTAS</sequence>
<evidence type="ECO:0000256" key="1">
    <source>
        <dbReference type="SAM" id="MobiDB-lite"/>
    </source>
</evidence>
<reference evidence="3" key="1">
    <citation type="submission" date="2016-10" db="EMBL/GenBank/DDBJ databases">
        <authorList>
            <person name="Varghese N."/>
            <person name="Submissions S."/>
        </authorList>
    </citation>
    <scope>NUCLEOTIDE SEQUENCE [LARGE SCALE GENOMIC DNA]</scope>
    <source>
        <strain evidence="3">CGMCC 4.6856</strain>
    </source>
</reference>
<keyword evidence="3" id="KW-1185">Reference proteome</keyword>
<dbReference type="AlphaFoldDB" id="A0A1H9MUM1"/>
<dbReference type="EMBL" id="FOFA01000011">
    <property type="protein sequence ID" value="SER27406.1"/>
    <property type="molecule type" value="Genomic_DNA"/>
</dbReference>
<proteinExistence type="predicted"/>
<gene>
    <name evidence="2" type="ORF">SAMN05421756_11183</name>
</gene>
<protein>
    <submittedName>
        <fullName evidence="2">Uncharacterized protein</fullName>
    </submittedName>
</protein>